<organism evidence="2 3">
    <name type="scientific">Nitrobacter hamburgensis (strain DSM 10229 / NCIMB 13809 / X14)</name>
    <dbReference type="NCBI Taxonomy" id="323097"/>
    <lineage>
        <taxon>Bacteria</taxon>
        <taxon>Pseudomonadati</taxon>
        <taxon>Pseudomonadota</taxon>
        <taxon>Alphaproteobacteria</taxon>
        <taxon>Hyphomicrobiales</taxon>
        <taxon>Nitrobacteraceae</taxon>
        <taxon>Nitrobacter</taxon>
    </lineage>
</organism>
<dbReference type="CDD" id="cd06588">
    <property type="entry name" value="PhnB_like"/>
    <property type="match status" value="1"/>
</dbReference>
<protein>
    <submittedName>
        <fullName evidence="2">3-demethylubiquinone-9 3-methyltransferase</fullName>
    </submittedName>
</protein>
<dbReference type="Gene3D" id="3.10.180.10">
    <property type="entry name" value="2,3-Dihydroxybiphenyl 1,2-Dioxygenase, domain 1"/>
    <property type="match status" value="1"/>
</dbReference>
<dbReference type="AlphaFoldDB" id="Q1QHP9"/>
<dbReference type="OrthoDB" id="9806473at2"/>
<accession>Q1QHP9</accession>
<dbReference type="InterPro" id="IPR029068">
    <property type="entry name" value="Glyas_Bleomycin-R_OHBP_Dase"/>
</dbReference>
<proteinExistence type="predicted"/>
<dbReference type="GO" id="GO:0032259">
    <property type="term" value="P:methylation"/>
    <property type="evidence" value="ECO:0007669"/>
    <property type="project" value="UniProtKB-KW"/>
</dbReference>
<name>Q1QHP9_NITHX</name>
<dbReference type="PIRSF" id="PIRSF021700">
    <property type="entry name" value="3_dmu_93_MTrfase"/>
    <property type="match status" value="1"/>
</dbReference>
<dbReference type="PANTHER" id="PTHR33990">
    <property type="entry name" value="PROTEIN YJDN-RELATED"/>
    <property type="match status" value="1"/>
</dbReference>
<dbReference type="SUPFAM" id="SSF54593">
    <property type="entry name" value="Glyoxalase/Bleomycin resistance protein/Dihydroxybiphenyl dioxygenase"/>
    <property type="match status" value="1"/>
</dbReference>
<feature type="domain" description="PhnB-like" evidence="1">
    <location>
        <begin position="3"/>
        <end position="117"/>
    </location>
</feature>
<dbReference type="Proteomes" id="UP000001953">
    <property type="component" value="Chromosome"/>
</dbReference>
<dbReference type="STRING" id="323097.Nham_3519"/>
<keyword evidence="2" id="KW-0489">Methyltransferase</keyword>
<dbReference type="HOGENOM" id="CLU_046006_22_1_5"/>
<keyword evidence="3" id="KW-1185">Reference proteome</keyword>
<dbReference type="InterPro" id="IPR009725">
    <property type="entry name" value="3_dmu_93_MTrfase"/>
</dbReference>
<dbReference type="Pfam" id="PF06983">
    <property type="entry name" value="3-dmu-9_3-mt"/>
    <property type="match status" value="1"/>
</dbReference>
<sequence length="157" mass="17400">MPKITPFLWFDTQAEEAAKFYVSVFKNSKIVETTYYGEGGSQPAGTVLTVEFELDGNRFLALNGGPHFQFSEAISFSVDCKSQDEVDNYWNKLTAGGGGPLKCGWLKDRFGVSWQVVPDMMPRLLQDPDRAKAGRAMKAMLKMKKIVIADLEAAVHG</sequence>
<gene>
    <name evidence="2" type="ordered locus">Nham_3519</name>
</gene>
<dbReference type="eggNOG" id="COG3865">
    <property type="taxonomic scope" value="Bacteria"/>
</dbReference>
<keyword evidence="2" id="KW-0808">Transferase</keyword>
<dbReference type="GO" id="GO:0008168">
    <property type="term" value="F:methyltransferase activity"/>
    <property type="evidence" value="ECO:0007669"/>
    <property type="project" value="UniProtKB-KW"/>
</dbReference>
<evidence type="ECO:0000313" key="3">
    <source>
        <dbReference type="Proteomes" id="UP000001953"/>
    </source>
</evidence>
<dbReference type="PANTHER" id="PTHR33990:SF2">
    <property type="entry name" value="PHNB-LIKE DOMAIN-CONTAINING PROTEIN"/>
    <property type="match status" value="1"/>
</dbReference>
<dbReference type="EMBL" id="CP000319">
    <property type="protein sequence ID" value="ABE64248.1"/>
    <property type="molecule type" value="Genomic_DNA"/>
</dbReference>
<dbReference type="RefSeq" id="WP_011511890.1">
    <property type="nucleotide sequence ID" value="NC_007964.1"/>
</dbReference>
<reference evidence="2 3" key="1">
    <citation type="submission" date="2006-03" db="EMBL/GenBank/DDBJ databases">
        <title>Complete sequence of chromosome of Nitrobacter hamburgensis X14.</title>
        <authorList>
            <consortium name="US DOE Joint Genome Institute"/>
            <person name="Copeland A."/>
            <person name="Lucas S."/>
            <person name="Lapidus A."/>
            <person name="Barry K."/>
            <person name="Detter J.C."/>
            <person name="Glavina del Rio T."/>
            <person name="Hammon N."/>
            <person name="Israni S."/>
            <person name="Dalin E."/>
            <person name="Tice H."/>
            <person name="Pitluck S."/>
            <person name="Chain P."/>
            <person name="Malfatti S."/>
            <person name="Shin M."/>
            <person name="Vergez L."/>
            <person name="Schmutz J."/>
            <person name="Larimer F."/>
            <person name="Land M."/>
            <person name="Hauser L."/>
            <person name="Kyrpides N."/>
            <person name="Ivanova N."/>
            <person name="Ward B."/>
            <person name="Arp D."/>
            <person name="Klotz M."/>
            <person name="Stein L."/>
            <person name="O'Mullan G."/>
            <person name="Starkenburg S."/>
            <person name="Sayavedra L."/>
            <person name="Poret-Peterson A.T."/>
            <person name="Gentry M.E."/>
            <person name="Bruce D."/>
            <person name="Richardson P."/>
        </authorList>
    </citation>
    <scope>NUCLEOTIDE SEQUENCE [LARGE SCALE GENOMIC DNA]</scope>
    <source>
        <strain evidence="3">DSM 10229 / NCIMB 13809 / X14</strain>
    </source>
</reference>
<keyword evidence="2" id="KW-0830">Ubiquinone</keyword>
<dbReference type="KEGG" id="nha:Nham_3519"/>
<evidence type="ECO:0000313" key="2">
    <source>
        <dbReference type="EMBL" id="ABE64248.1"/>
    </source>
</evidence>
<evidence type="ECO:0000259" key="1">
    <source>
        <dbReference type="Pfam" id="PF06983"/>
    </source>
</evidence>
<dbReference type="InterPro" id="IPR028973">
    <property type="entry name" value="PhnB-like"/>
</dbReference>